<dbReference type="GO" id="GO:0042391">
    <property type="term" value="P:regulation of membrane potential"/>
    <property type="evidence" value="ECO:0007669"/>
    <property type="project" value="TreeGrafter"/>
</dbReference>
<keyword evidence="9" id="KW-1185">Reference proteome</keyword>
<sequence length="971" mass="109239">MLTTAEVPVDAMNGTTCQPTPPGVAAHENAPPVLSSLIASQAMNPVKLETNPVPPSLEMDSGRGIGGGVSVQDFHSRISVQVSPRVSNTTSNRDSHRTSNRDSHRHAAFDVDDLRNHAQSMTGKSQYVVQTRIPLQEPRRKVFRWKWAHKLARVFPEEDGTGRRAAVNRFARSFTAPSTIRKSSITFRKVKTEDSTQRREPTNFMEFYAQLSAREGEQPHAFVDRKVDESGFREEVRRLRARLYHMNRLLLIPNTRLMQFWDVLMLCLLFYTATVTPYEVCFMWAGVEPGSPLQVLNAVVNVLFGVDIVLNFFVPYRMPESGYLVKSHVMIARRYLGSWFVIDVLSILPVEEMIEWSLNTLDRSNLDFLKMVRMLRLLRLIKLMRILRASRILKRWEGVVPISYAYWELFKWISIVVLTTHWLACSLGLLAQLADDQRTDALAAGVLARVLAGEPADEGGGDCFGCVRGDTRYEAFCEFTSCLTSCEVDVLARMELGSEPFLEQVIKKRNAIRNAQTWICRYNDEGSVRNVDYHGDVWLAAMYVSTVAMTGGVGSIVPENRAEYAVFCFAILIGSIIWAMVVGTICAMMTTGDPHTIAFRQQMDALNDFIADMKIPHELGVLARSYLRNTRELRKKLSYDSLVSRLSPGLQGAMMLHMSRSTFTHVWFLHGVESECLVKLAARLARIGYPPKERINSSSLTIMMRGIAARGGDLLRSGSTWGDDMILSAKVLRDTRPATALTYVETISLQREDLDDVLADYPASKRVVQASAMRLALKRTVVLLKAYADSQRVRETGASVAYEMLTSAFGQPKSPGKGPEGPEGDLPPDLGHIFRTITGSKLRDVDEAGNLVEQVLPPVRERRGSGGELETPVETPVETPETRRRQQERRQQERRQQEGDAIKQEVSSIHVDVRRLNEQMSEMHAMLTQLTRKSSGKSRFSYGEYGEMSTSHAHIGALIQPRRQAVDYEEL</sequence>
<dbReference type="Gene3D" id="2.60.120.10">
    <property type="entry name" value="Jelly Rolls"/>
    <property type="match status" value="1"/>
</dbReference>
<dbReference type="Gene3D" id="1.10.287.70">
    <property type="match status" value="1"/>
</dbReference>
<comment type="subcellular location">
    <subcellularLocation>
        <location evidence="1">Membrane</location>
        <topology evidence="1">Multi-pass membrane protein</topology>
    </subcellularLocation>
</comment>
<evidence type="ECO:0000256" key="3">
    <source>
        <dbReference type="ARBA" id="ARBA00022989"/>
    </source>
</evidence>
<dbReference type="Pfam" id="PF00520">
    <property type="entry name" value="Ion_trans"/>
    <property type="match status" value="1"/>
</dbReference>
<evidence type="ECO:0000256" key="6">
    <source>
        <dbReference type="SAM" id="Phobius"/>
    </source>
</evidence>
<evidence type="ECO:0000256" key="4">
    <source>
        <dbReference type="ARBA" id="ARBA00023136"/>
    </source>
</evidence>
<feature type="compositionally biased region" description="Basic and acidic residues" evidence="5">
    <location>
        <begin position="880"/>
        <end position="903"/>
    </location>
</feature>
<dbReference type="EMBL" id="JWZX01003143">
    <property type="protein sequence ID" value="KOO23932.1"/>
    <property type="molecule type" value="Genomic_DNA"/>
</dbReference>
<dbReference type="GO" id="GO:0005886">
    <property type="term" value="C:plasma membrane"/>
    <property type="evidence" value="ECO:0007669"/>
    <property type="project" value="TreeGrafter"/>
</dbReference>
<keyword evidence="2 6" id="KW-0812">Transmembrane</keyword>
<evidence type="ECO:0000313" key="9">
    <source>
        <dbReference type="Proteomes" id="UP000037460"/>
    </source>
</evidence>
<feature type="compositionally biased region" description="Low complexity" evidence="5">
    <location>
        <begin position="870"/>
        <end position="879"/>
    </location>
</feature>
<name>A0A0M0JC35_9EUKA</name>
<feature type="transmembrane region" description="Helical" evidence="6">
    <location>
        <begin position="537"/>
        <end position="557"/>
    </location>
</feature>
<feature type="region of interest" description="Disordered" evidence="5">
    <location>
        <begin position="853"/>
        <end position="903"/>
    </location>
</feature>
<dbReference type="SUPFAM" id="SSF51206">
    <property type="entry name" value="cAMP-binding domain-like"/>
    <property type="match status" value="1"/>
</dbReference>
<organism evidence="8 9">
    <name type="scientific">Chrysochromulina tobinii</name>
    <dbReference type="NCBI Taxonomy" id="1460289"/>
    <lineage>
        <taxon>Eukaryota</taxon>
        <taxon>Haptista</taxon>
        <taxon>Haptophyta</taxon>
        <taxon>Prymnesiophyceae</taxon>
        <taxon>Prymnesiales</taxon>
        <taxon>Chrysochromulinaceae</taxon>
        <taxon>Chrysochromulina</taxon>
    </lineage>
</organism>
<dbReference type="InterPro" id="IPR005821">
    <property type="entry name" value="Ion_trans_dom"/>
</dbReference>
<accession>A0A0M0JC35</accession>
<protein>
    <submittedName>
        <fullName evidence="8">Voltage-gated ion channel superfamily</fullName>
    </submittedName>
</protein>
<reference evidence="9" key="1">
    <citation type="journal article" date="2015" name="PLoS Genet.">
        <title>Genome Sequence and Transcriptome Analyses of Chrysochromulina tobin: Metabolic Tools for Enhanced Algal Fitness in the Prominent Order Prymnesiales (Haptophyceae).</title>
        <authorList>
            <person name="Hovde B.T."/>
            <person name="Deodato C.R."/>
            <person name="Hunsperger H.M."/>
            <person name="Ryken S.A."/>
            <person name="Yost W."/>
            <person name="Jha R.K."/>
            <person name="Patterson J."/>
            <person name="Monnat R.J. Jr."/>
            <person name="Barlow S.B."/>
            <person name="Starkenburg S.R."/>
            <person name="Cattolico R.A."/>
        </authorList>
    </citation>
    <scope>NUCLEOTIDE SEQUENCE</scope>
    <source>
        <strain evidence="9">CCMP291</strain>
    </source>
</reference>
<feature type="transmembrane region" description="Helical" evidence="6">
    <location>
        <begin position="409"/>
        <end position="431"/>
    </location>
</feature>
<gene>
    <name evidence="8" type="ORF">Ctob_000336</name>
</gene>
<dbReference type="SUPFAM" id="SSF81324">
    <property type="entry name" value="Voltage-gated potassium channels"/>
    <property type="match status" value="1"/>
</dbReference>
<keyword evidence="4 6" id="KW-0472">Membrane</keyword>
<feature type="domain" description="Ion transport" evidence="7">
    <location>
        <begin position="259"/>
        <end position="586"/>
    </location>
</feature>
<feature type="region of interest" description="Disordered" evidence="5">
    <location>
        <begin position="1"/>
        <end position="23"/>
    </location>
</feature>
<dbReference type="OrthoDB" id="426293at2759"/>
<dbReference type="PANTHER" id="PTHR10217:SF435">
    <property type="entry name" value="POTASSIUM VOLTAGE-GATED CHANNEL PROTEIN EAG"/>
    <property type="match status" value="1"/>
</dbReference>
<dbReference type="InterPro" id="IPR050818">
    <property type="entry name" value="KCNH_animal-type"/>
</dbReference>
<dbReference type="PANTHER" id="PTHR10217">
    <property type="entry name" value="VOLTAGE AND LIGAND GATED POTASSIUM CHANNEL"/>
    <property type="match status" value="1"/>
</dbReference>
<evidence type="ECO:0000313" key="8">
    <source>
        <dbReference type="EMBL" id="KOO23932.1"/>
    </source>
</evidence>
<feature type="compositionally biased region" description="Polar residues" evidence="5">
    <location>
        <begin position="82"/>
        <end position="92"/>
    </location>
</feature>
<feature type="compositionally biased region" description="Basic and acidic residues" evidence="5">
    <location>
        <begin position="93"/>
        <end position="108"/>
    </location>
</feature>
<dbReference type="Proteomes" id="UP000037460">
    <property type="component" value="Unassembled WGS sequence"/>
</dbReference>
<dbReference type="AlphaFoldDB" id="A0A0M0JC35"/>
<feature type="region of interest" description="Disordered" evidence="5">
    <location>
        <begin position="82"/>
        <end position="108"/>
    </location>
</feature>
<evidence type="ECO:0000256" key="5">
    <source>
        <dbReference type="SAM" id="MobiDB-lite"/>
    </source>
</evidence>
<comment type="caution">
    <text evidence="8">The sequence shown here is derived from an EMBL/GenBank/DDBJ whole genome shotgun (WGS) entry which is preliminary data.</text>
</comment>
<evidence type="ECO:0000256" key="1">
    <source>
        <dbReference type="ARBA" id="ARBA00004141"/>
    </source>
</evidence>
<dbReference type="InterPro" id="IPR014710">
    <property type="entry name" value="RmlC-like_jellyroll"/>
</dbReference>
<feature type="region of interest" description="Disordered" evidence="5">
    <location>
        <begin position="809"/>
        <end position="833"/>
    </location>
</feature>
<dbReference type="InterPro" id="IPR018490">
    <property type="entry name" value="cNMP-bd_dom_sf"/>
</dbReference>
<keyword evidence="3 6" id="KW-1133">Transmembrane helix</keyword>
<feature type="transmembrane region" description="Helical" evidence="6">
    <location>
        <begin position="564"/>
        <end position="590"/>
    </location>
</feature>
<evidence type="ECO:0000259" key="7">
    <source>
        <dbReference type="Pfam" id="PF00520"/>
    </source>
</evidence>
<proteinExistence type="predicted"/>
<feature type="transmembrane region" description="Helical" evidence="6">
    <location>
        <begin position="263"/>
        <end position="287"/>
    </location>
</feature>
<evidence type="ECO:0000256" key="2">
    <source>
        <dbReference type="ARBA" id="ARBA00022692"/>
    </source>
</evidence>
<dbReference type="GO" id="GO:0005249">
    <property type="term" value="F:voltage-gated potassium channel activity"/>
    <property type="evidence" value="ECO:0007669"/>
    <property type="project" value="TreeGrafter"/>
</dbReference>
<feature type="transmembrane region" description="Helical" evidence="6">
    <location>
        <begin position="293"/>
        <end position="314"/>
    </location>
</feature>